<keyword evidence="2" id="KW-0808">Transferase</keyword>
<feature type="domain" description="OLD protein-like TOPRIM" evidence="1">
    <location>
        <begin position="5"/>
        <end position="52"/>
    </location>
</feature>
<protein>
    <submittedName>
        <fullName evidence="2">TOPRIM nucleotidyl transferase/hydrolase domain-containing protein</fullName>
    </submittedName>
</protein>
<evidence type="ECO:0000259" key="1">
    <source>
        <dbReference type="Pfam" id="PF20469"/>
    </source>
</evidence>
<dbReference type="Proteomes" id="UP001589532">
    <property type="component" value="Unassembled WGS sequence"/>
</dbReference>
<dbReference type="EMBL" id="JBHMBW010000099">
    <property type="protein sequence ID" value="MFB9630533.1"/>
    <property type="molecule type" value="Genomic_DNA"/>
</dbReference>
<dbReference type="RefSeq" id="WP_344988783.1">
    <property type="nucleotide sequence ID" value="NZ_BAAAXV010000003.1"/>
</dbReference>
<proteinExistence type="predicted"/>
<dbReference type="Pfam" id="PF20469">
    <property type="entry name" value="OLD-like_TOPRIM"/>
    <property type="match status" value="1"/>
</dbReference>
<accession>A0ABV5SHG8</accession>
<evidence type="ECO:0000313" key="3">
    <source>
        <dbReference type="Proteomes" id="UP001589532"/>
    </source>
</evidence>
<sequence length="186" mass="19964">MSDTQTVVLVEGASDKSAIEALAERRGRDLAAEGISLVAMGGATNIATYIRRFGPPGHNLRLAGLCDVGEEGDYRNALERAGLGANLSRSDLEALGFFVCIADLEDELIRALGTATVERVVDAEGELSSFRTLQKQPAWRGGATHDQLRRFMGSGSGRKIRYSGLLVGALDLDRVPRPLDMLLAHL</sequence>
<evidence type="ECO:0000313" key="2">
    <source>
        <dbReference type="EMBL" id="MFB9630533.1"/>
    </source>
</evidence>
<gene>
    <name evidence="2" type="ORF">ACFFSA_46300</name>
</gene>
<keyword evidence="3" id="KW-1185">Reference proteome</keyword>
<organism evidence="2 3">
    <name type="scientific">Nonomuraea helvata</name>
    <dbReference type="NCBI Taxonomy" id="37484"/>
    <lineage>
        <taxon>Bacteria</taxon>
        <taxon>Bacillati</taxon>
        <taxon>Actinomycetota</taxon>
        <taxon>Actinomycetes</taxon>
        <taxon>Streptosporangiales</taxon>
        <taxon>Streptosporangiaceae</taxon>
        <taxon>Nonomuraea</taxon>
    </lineage>
</organism>
<reference evidence="2 3" key="1">
    <citation type="submission" date="2024-09" db="EMBL/GenBank/DDBJ databases">
        <authorList>
            <person name="Sun Q."/>
            <person name="Mori K."/>
        </authorList>
    </citation>
    <scope>NUCLEOTIDE SEQUENCE [LARGE SCALE GENOMIC DNA]</scope>
    <source>
        <strain evidence="2 3">JCM 3143</strain>
    </source>
</reference>
<dbReference type="InterPro" id="IPR034139">
    <property type="entry name" value="TOPRIM_OLD"/>
</dbReference>
<name>A0ABV5SHG8_9ACTN</name>
<dbReference type="GO" id="GO:0016740">
    <property type="term" value="F:transferase activity"/>
    <property type="evidence" value="ECO:0007669"/>
    <property type="project" value="UniProtKB-KW"/>
</dbReference>
<comment type="caution">
    <text evidence="2">The sequence shown here is derived from an EMBL/GenBank/DDBJ whole genome shotgun (WGS) entry which is preliminary data.</text>
</comment>